<gene>
    <name evidence="2" type="ORF">Tci_892308</name>
</gene>
<sequence>EEKASTVVVHSEVQSKDKGKGILLKEPKSLKGQAQIEQDEAFVTQLEAKLNADINWNAVMEQFKRSERLNDANTTGYKMNYFKGMTYSEIRPLFEKRYYYNQAFLEEVNEEVTIPEKEVEVEGHKREGKSLEKEITKKQKIDEEAEEVK</sequence>
<organism evidence="2">
    <name type="scientific">Tanacetum cinerariifolium</name>
    <name type="common">Dalmatian daisy</name>
    <name type="synonym">Chrysanthemum cinerariifolium</name>
    <dbReference type="NCBI Taxonomy" id="118510"/>
    <lineage>
        <taxon>Eukaryota</taxon>
        <taxon>Viridiplantae</taxon>
        <taxon>Streptophyta</taxon>
        <taxon>Embryophyta</taxon>
        <taxon>Tracheophyta</taxon>
        <taxon>Spermatophyta</taxon>
        <taxon>Magnoliopsida</taxon>
        <taxon>eudicotyledons</taxon>
        <taxon>Gunneridae</taxon>
        <taxon>Pentapetalae</taxon>
        <taxon>asterids</taxon>
        <taxon>campanulids</taxon>
        <taxon>Asterales</taxon>
        <taxon>Asteraceae</taxon>
        <taxon>Asteroideae</taxon>
        <taxon>Anthemideae</taxon>
        <taxon>Anthemidinae</taxon>
        <taxon>Tanacetum</taxon>
    </lineage>
</organism>
<protein>
    <submittedName>
        <fullName evidence="2">Uncharacterized protein</fullName>
    </submittedName>
</protein>
<evidence type="ECO:0000256" key="1">
    <source>
        <dbReference type="SAM" id="MobiDB-lite"/>
    </source>
</evidence>
<comment type="caution">
    <text evidence="2">The sequence shown here is derived from an EMBL/GenBank/DDBJ whole genome shotgun (WGS) entry which is preliminary data.</text>
</comment>
<evidence type="ECO:0000313" key="2">
    <source>
        <dbReference type="EMBL" id="GFD20339.1"/>
    </source>
</evidence>
<feature type="non-terminal residue" evidence="2">
    <location>
        <position position="149"/>
    </location>
</feature>
<name>A0A699UFN3_TANCI</name>
<proteinExistence type="predicted"/>
<feature type="non-terminal residue" evidence="2">
    <location>
        <position position="1"/>
    </location>
</feature>
<feature type="region of interest" description="Disordered" evidence="1">
    <location>
        <begin position="118"/>
        <end position="149"/>
    </location>
</feature>
<dbReference type="EMBL" id="BKCJ011321498">
    <property type="protein sequence ID" value="GFD20339.1"/>
    <property type="molecule type" value="Genomic_DNA"/>
</dbReference>
<dbReference type="AlphaFoldDB" id="A0A699UFN3"/>
<accession>A0A699UFN3</accession>
<reference evidence="2" key="1">
    <citation type="journal article" date="2019" name="Sci. Rep.">
        <title>Draft genome of Tanacetum cinerariifolium, the natural source of mosquito coil.</title>
        <authorList>
            <person name="Yamashiro T."/>
            <person name="Shiraishi A."/>
            <person name="Satake H."/>
            <person name="Nakayama K."/>
        </authorList>
    </citation>
    <scope>NUCLEOTIDE SEQUENCE</scope>
</reference>